<protein>
    <recommendedName>
        <fullName evidence="5">Carboxypeptidase regulatory-like domain-containing protein</fullName>
    </recommendedName>
</protein>
<evidence type="ECO:0000256" key="1">
    <source>
        <dbReference type="SAM" id="MobiDB-lite"/>
    </source>
</evidence>
<dbReference type="OrthoDB" id="218167at2"/>
<name>A0A2S8EZ21_9BACT</name>
<keyword evidence="2" id="KW-0732">Signal</keyword>
<feature type="region of interest" description="Disordered" evidence="1">
    <location>
        <begin position="114"/>
        <end position="139"/>
    </location>
</feature>
<accession>A0A2S8EZ21</accession>
<feature type="signal peptide" evidence="2">
    <location>
        <begin position="1"/>
        <end position="21"/>
    </location>
</feature>
<gene>
    <name evidence="3" type="ORF">C5Y96_25050</name>
</gene>
<evidence type="ECO:0000313" key="4">
    <source>
        <dbReference type="Proteomes" id="UP000240009"/>
    </source>
</evidence>
<evidence type="ECO:0000256" key="2">
    <source>
        <dbReference type="SAM" id="SignalP"/>
    </source>
</evidence>
<evidence type="ECO:0008006" key="5">
    <source>
        <dbReference type="Google" id="ProtNLM"/>
    </source>
</evidence>
<feature type="chain" id="PRO_5015602904" description="Carboxypeptidase regulatory-like domain-containing protein" evidence="2">
    <location>
        <begin position="22"/>
        <end position="158"/>
    </location>
</feature>
<dbReference type="Proteomes" id="UP000240009">
    <property type="component" value="Unassembled WGS sequence"/>
</dbReference>
<dbReference type="AlphaFoldDB" id="A0A2S8EZ21"/>
<dbReference type="EMBL" id="PUIA01000085">
    <property type="protein sequence ID" value="PQO25176.1"/>
    <property type="molecule type" value="Genomic_DNA"/>
</dbReference>
<evidence type="ECO:0000313" key="3">
    <source>
        <dbReference type="EMBL" id="PQO25176.1"/>
    </source>
</evidence>
<proteinExistence type="predicted"/>
<comment type="caution">
    <text evidence="3">The sequence shown here is derived from an EMBL/GenBank/DDBJ whole genome shotgun (WGS) entry which is preliminary data.</text>
</comment>
<organism evidence="3 4">
    <name type="scientific">Blastopirellula marina</name>
    <dbReference type="NCBI Taxonomy" id="124"/>
    <lineage>
        <taxon>Bacteria</taxon>
        <taxon>Pseudomonadati</taxon>
        <taxon>Planctomycetota</taxon>
        <taxon>Planctomycetia</taxon>
        <taxon>Pirellulales</taxon>
        <taxon>Pirellulaceae</taxon>
        <taxon>Blastopirellula</taxon>
    </lineage>
</organism>
<dbReference type="RefSeq" id="WP_105359134.1">
    <property type="nucleotide sequence ID" value="NZ_PUIA01000085.1"/>
</dbReference>
<sequence>MPFHLHAKILMLLLVSSFAMSLGCGSEVADDRPARAKVTGKVMLNGAPVENARIQFHAVNKSQGAIGQTTADGTFTVTTYVAGDGALPGDYVVTISKVEVQDGLSEDEKLKMQEMGRPVPPPKTKEHMPPQYTKSTASPLKVTVKAGEENHFDFDVKK</sequence>
<reference evidence="3 4" key="1">
    <citation type="submission" date="2018-02" db="EMBL/GenBank/DDBJ databases">
        <title>Comparative genomes isolates from brazilian mangrove.</title>
        <authorList>
            <person name="Araujo J.E."/>
            <person name="Taketani R.G."/>
            <person name="Silva M.C.P."/>
            <person name="Loureco M.V."/>
            <person name="Andreote F.D."/>
        </authorList>
    </citation>
    <scope>NUCLEOTIDE SEQUENCE [LARGE SCALE GENOMIC DNA]</scope>
    <source>
        <strain evidence="3 4">HEX-2 MGV</strain>
    </source>
</reference>